<evidence type="ECO:0000313" key="3">
    <source>
        <dbReference type="Proteomes" id="UP001642484"/>
    </source>
</evidence>
<sequence>MSGLVNDWNNGLGEATELVAKQNEQLQGLVATGQLSMEAALAGWLPAPHAVKPPSASWARNFQQNWGWALLSKGSQGGTWLPYNHPDIAHARQCIRSLFQSQKVHGALLLNFDQMWRTCFSFDGKLRWKPRELGGKRVPKTKAGQRESKKLHHNEVLTTSWSDGTKGPLAFCIPEGAMDAQSIKLWNDAHHGTSLILTSGSKTHFMTSQTLLQVYEQLISPAVQLQRAKHFVWPWSGDSWWSDLRRLDWHICEESGRGAQEDSSGGEMFVCNTIDMEQAFYKSHNLVSPMKMAGGWSSHGQPVDQLHGVFRKAIRARDIESAGMFEDLRARPAYHMVDIKASGQLSYKVRPWAEVVQLTYDAWCSLDKKVFEAALLSCGYVDNDHFASFQPLGGHHNISVDEAKAVLSDIFSELGFGYSVQRCTQLEWQMEDCSQHSLYTEGHSMFMLFCLANCRFTENCTSHILGCWFHFHVCVFCRLKKTIGRPSRTRLLQRMFAH</sequence>
<accession>A0ABP0SCE7</accession>
<evidence type="ECO:0000313" key="2">
    <source>
        <dbReference type="EMBL" id="CAK9110829.1"/>
    </source>
</evidence>
<keyword evidence="3" id="KW-1185">Reference proteome</keyword>
<name>A0ABP0SCE7_9DINO</name>
<proteinExistence type="predicted"/>
<gene>
    <name evidence="1" type="ORF">CCMP2556_LOCUS51200</name>
    <name evidence="2" type="ORF">CCMP2556_LOCUS51489</name>
</gene>
<comment type="caution">
    <text evidence="1">The sequence shown here is derived from an EMBL/GenBank/DDBJ whole genome shotgun (WGS) entry which is preliminary data.</text>
</comment>
<dbReference type="EMBL" id="CAXAMN010027461">
    <property type="protein sequence ID" value="CAK9110829.1"/>
    <property type="molecule type" value="Genomic_DNA"/>
</dbReference>
<protein>
    <submittedName>
        <fullName evidence="1">Uncharacterized protein</fullName>
    </submittedName>
</protein>
<organism evidence="1 3">
    <name type="scientific">Durusdinium trenchii</name>
    <dbReference type="NCBI Taxonomy" id="1381693"/>
    <lineage>
        <taxon>Eukaryota</taxon>
        <taxon>Sar</taxon>
        <taxon>Alveolata</taxon>
        <taxon>Dinophyceae</taxon>
        <taxon>Suessiales</taxon>
        <taxon>Symbiodiniaceae</taxon>
        <taxon>Durusdinium</taxon>
    </lineage>
</organism>
<reference evidence="1 3" key="1">
    <citation type="submission" date="2024-02" db="EMBL/GenBank/DDBJ databases">
        <authorList>
            <person name="Chen Y."/>
            <person name="Shah S."/>
            <person name="Dougan E. K."/>
            <person name="Thang M."/>
            <person name="Chan C."/>
        </authorList>
    </citation>
    <scope>NUCLEOTIDE SEQUENCE [LARGE SCALE GENOMIC DNA]</scope>
</reference>
<dbReference type="EMBL" id="CAXAMN010027328">
    <property type="protein sequence ID" value="CAK9110082.1"/>
    <property type="molecule type" value="Genomic_DNA"/>
</dbReference>
<evidence type="ECO:0000313" key="1">
    <source>
        <dbReference type="EMBL" id="CAK9110082.1"/>
    </source>
</evidence>
<dbReference type="Proteomes" id="UP001642484">
    <property type="component" value="Unassembled WGS sequence"/>
</dbReference>